<evidence type="ECO:0000313" key="1">
    <source>
        <dbReference type="EMBL" id="RSN67475.1"/>
    </source>
</evidence>
<dbReference type="RefSeq" id="WP_125742731.1">
    <property type="nucleotide sequence ID" value="NZ_RCOR01000043.1"/>
</dbReference>
<evidence type="ECO:0000313" key="2">
    <source>
        <dbReference type="Proteomes" id="UP000278149"/>
    </source>
</evidence>
<dbReference type="AlphaFoldDB" id="A0A3R9PCT4"/>
<comment type="caution">
    <text evidence="1">The sequence shown here is derived from an EMBL/GenBank/DDBJ whole genome shotgun (WGS) entry which is preliminary data.</text>
</comment>
<evidence type="ECO:0008006" key="3">
    <source>
        <dbReference type="Google" id="ProtNLM"/>
    </source>
</evidence>
<reference evidence="1 2" key="1">
    <citation type="submission" date="2018-10" db="EMBL/GenBank/DDBJ databases">
        <title>Co-occurring genomic capacity for anaerobic methane metabolism and dissimilatory sulfite reduction discovered in the Korarchaeota.</title>
        <authorList>
            <person name="Mckay L.J."/>
            <person name="Dlakic M."/>
            <person name="Fields M.W."/>
            <person name="Delmont T.O."/>
            <person name="Eren A.M."/>
            <person name="Jay Z.J."/>
            <person name="Klingelsmith K.B."/>
            <person name="Rusch D.B."/>
            <person name="Inskeep W.P."/>
        </authorList>
    </citation>
    <scope>NUCLEOTIDE SEQUENCE [LARGE SCALE GENOMIC DNA]</scope>
    <source>
        <strain evidence="1 2">WS</strain>
    </source>
</reference>
<accession>A0A3R9PCT4</accession>
<dbReference type="Proteomes" id="UP000278149">
    <property type="component" value="Unassembled WGS sequence"/>
</dbReference>
<name>A0A3R9PCT4_9CREN</name>
<organism evidence="1 2">
    <name type="scientific">Candidatus Korarchaeum cryptofilum</name>
    <dbReference type="NCBI Taxonomy" id="498846"/>
    <lineage>
        <taxon>Archaea</taxon>
        <taxon>Thermoproteota</taxon>
        <taxon>Candidatus Korarchaeia</taxon>
        <taxon>Candidatus Korarchaeales</taxon>
        <taxon>Candidatus Korarchaeaceae</taxon>
        <taxon>Candidatus Korarchaeum</taxon>
    </lineage>
</organism>
<sequence>MKRFRLPSEIPIEEYPSPEEFIDEATAIVEGAKERGITLRVIGGMAIYMHSKEYEDLWKRLKRLGAKVFTDIDLAGYSKERDKIAKFLAERGYEVDQRLLMYYGRVRQIYYSDRIPMVEVFLDRLAMNHTIEFKGRLEKDPLTLPLAELLLEKLQIVRMNDKDFKDSIVLLRAHEFGWDDNDKINLEAFKIQGLFDDWGFWYTVTTNLQLLRSKLDEYDIEESHKVVVRSRIDELLKYLNETPKSKKWEKRAKIGTKEKWYNEVEEWH</sequence>
<dbReference type="EMBL" id="RCOR01000043">
    <property type="protein sequence ID" value="RSN67475.1"/>
    <property type="molecule type" value="Genomic_DNA"/>
</dbReference>
<proteinExistence type="predicted"/>
<gene>
    <name evidence="1" type="ORF">D9Q81_08340</name>
</gene>
<protein>
    <recommendedName>
        <fullName evidence="3">Nucleotidyltransferase family protein</fullName>
    </recommendedName>
</protein>